<feature type="non-terminal residue" evidence="2">
    <location>
        <position position="1"/>
    </location>
</feature>
<organism evidence="2">
    <name type="scientific">marine metagenome</name>
    <dbReference type="NCBI Taxonomy" id="408172"/>
    <lineage>
        <taxon>unclassified sequences</taxon>
        <taxon>metagenomes</taxon>
        <taxon>ecological metagenomes</taxon>
    </lineage>
</organism>
<sequence>LAIEPCIQGEKGGTTLPVTKLEIADRSQFAHGESFGETGSYELIEGKVHFAVDPLNPRNQVITDLDLAPRDSVGKVEMSADFAVLKPSELGRGNRRLLFDVVNRGGKTAFGFNSIPSIEDPTAPLAPGNGFLMRHGYTVVWGGWQADMPDVPGLIGLQAPQAIGPGGPLAGKILCQFQSDIPVQSFLLSHRGHTPHPPADLDDPDATLMIRDHPNDQAAPIDRGDWSFIRSEDAKAGSEPSHIYMPSGFLPGKIYQLVYVSKGSTIVGLGLAAVRDVVSFLKYADGDAGNPCAGDIDYAYGFGRSQSGRFLRQMIHLGLNDDEEGRMALDGIIPHVGGGMRGEFNLRFGQPSQDICFICPEMFPFTDTTQVDPITGATGSLLDKLEEQGQVP</sequence>
<reference evidence="2" key="1">
    <citation type="submission" date="2018-05" db="EMBL/GenBank/DDBJ databases">
        <authorList>
            <person name="Lanie J.A."/>
            <person name="Ng W.-L."/>
            <person name="Kazmierczak K.M."/>
            <person name="Andrzejewski T.M."/>
            <person name="Davidsen T.M."/>
            <person name="Wayne K.J."/>
            <person name="Tettelin H."/>
            <person name="Glass J.I."/>
            <person name="Rusch D."/>
            <person name="Podicherti R."/>
            <person name="Tsui H.-C.T."/>
            <person name="Winkler M.E."/>
        </authorList>
    </citation>
    <scope>NUCLEOTIDE SEQUENCE</scope>
</reference>
<dbReference type="EMBL" id="UINC01011318">
    <property type="protein sequence ID" value="SVA50005.1"/>
    <property type="molecule type" value="Genomic_DNA"/>
</dbReference>
<dbReference type="Pfam" id="PF20091">
    <property type="entry name" value="Abhydrolase_10"/>
    <property type="match status" value="1"/>
</dbReference>
<protein>
    <recommendedName>
        <fullName evidence="1">Alpha/beta hydrolase domain-containing protein</fullName>
    </recommendedName>
</protein>
<gene>
    <name evidence="2" type="ORF">METZ01_LOCUS102859</name>
</gene>
<dbReference type="AlphaFoldDB" id="A0A381WBY7"/>
<dbReference type="InterPro" id="IPR045394">
    <property type="entry name" value="Abhydrolase_dom"/>
</dbReference>
<accession>A0A381WBY7</accession>
<feature type="non-terminal residue" evidence="2">
    <location>
        <position position="392"/>
    </location>
</feature>
<evidence type="ECO:0000313" key="2">
    <source>
        <dbReference type="EMBL" id="SVA50005.1"/>
    </source>
</evidence>
<proteinExistence type="predicted"/>
<feature type="domain" description="Alpha/beta hydrolase" evidence="1">
    <location>
        <begin position="254"/>
        <end position="346"/>
    </location>
</feature>
<evidence type="ECO:0000259" key="1">
    <source>
        <dbReference type="Pfam" id="PF20091"/>
    </source>
</evidence>
<name>A0A381WBY7_9ZZZZ</name>